<reference evidence="9" key="1">
    <citation type="journal article" date="2010" name="Nature">
        <title>The sequence and de novo assembly of the giant panda genome.</title>
        <authorList>
            <person name="Li R."/>
            <person name="Fan W."/>
            <person name="Tian G."/>
            <person name="Zhu H."/>
            <person name="He L."/>
            <person name="Cai J."/>
            <person name="Huang Q."/>
            <person name="Cai Q."/>
            <person name="Li B."/>
            <person name="Bai Y."/>
            <person name="Zhang Z."/>
            <person name="Zhang Y."/>
            <person name="Wang W."/>
            <person name="Li J."/>
            <person name="Wei F."/>
            <person name="Li H."/>
            <person name="Jian M."/>
            <person name="Li J."/>
            <person name="Zhang Z."/>
            <person name="Nielsen R."/>
            <person name="Li D."/>
            <person name="Gu W."/>
            <person name="Yang Z."/>
            <person name="Xuan Z."/>
            <person name="Ryder O.A."/>
            <person name="Leung F.C."/>
            <person name="Zhou Y."/>
            <person name="Cao J."/>
            <person name="Sun X."/>
            <person name="Fu Y."/>
            <person name="Fang X."/>
            <person name="Guo X."/>
            <person name="Wang B."/>
            <person name="Hou R."/>
            <person name="Shen F."/>
            <person name="Mu B."/>
            <person name="Ni P."/>
            <person name="Lin R."/>
            <person name="Qian W."/>
            <person name="Wang G."/>
            <person name="Yu C."/>
            <person name="Nie W."/>
            <person name="Wang J."/>
            <person name="Wu Z."/>
            <person name="Liang H."/>
            <person name="Min J."/>
            <person name="Wu Q."/>
            <person name="Cheng S."/>
            <person name="Ruan J."/>
            <person name="Wang M."/>
            <person name="Shi Z."/>
            <person name="Wen M."/>
            <person name="Liu B."/>
            <person name="Ren X."/>
            <person name="Zheng H."/>
            <person name="Dong D."/>
            <person name="Cook K."/>
            <person name="Shan G."/>
            <person name="Zhang H."/>
            <person name="Kosiol C."/>
            <person name="Xie X."/>
            <person name="Lu Z."/>
            <person name="Zheng H."/>
            <person name="Li Y."/>
            <person name="Steiner C.C."/>
            <person name="Lam T.T."/>
            <person name="Lin S."/>
            <person name="Zhang Q."/>
            <person name="Li G."/>
            <person name="Tian J."/>
            <person name="Gong T."/>
            <person name="Liu H."/>
            <person name="Zhang D."/>
            <person name="Fang L."/>
            <person name="Ye C."/>
            <person name="Zhang J."/>
            <person name="Hu W."/>
            <person name="Xu A."/>
            <person name="Ren Y."/>
            <person name="Zhang G."/>
            <person name="Bruford M.W."/>
            <person name="Li Q."/>
            <person name="Ma L."/>
            <person name="Guo Y."/>
            <person name="An N."/>
            <person name="Hu Y."/>
            <person name="Zheng Y."/>
            <person name="Shi Y."/>
            <person name="Li Z."/>
            <person name="Liu Q."/>
            <person name="Chen Y."/>
            <person name="Zhao J."/>
            <person name="Qu N."/>
            <person name="Zhao S."/>
            <person name="Tian F."/>
            <person name="Wang X."/>
            <person name="Wang H."/>
            <person name="Xu L."/>
            <person name="Liu X."/>
            <person name="Vinar T."/>
            <person name="Wang Y."/>
            <person name="Lam T.W."/>
            <person name="Yiu S.M."/>
            <person name="Liu S."/>
            <person name="Zhang H."/>
            <person name="Li D."/>
            <person name="Huang Y."/>
            <person name="Wang X."/>
            <person name="Yang G."/>
            <person name="Jiang Z."/>
            <person name="Wang J."/>
            <person name="Qin N."/>
            <person name="Li L."/>
            <person name="Li J."/>
            <person name="Bolund L."/>
            <person name="Kristiansen K."/>
            <person name="Wong G.K."/>
            <person name="Olson M."/>
            <person name="Zhang X."/>
            <person name="Li S."/>
            <person name="Yang H."/>
            <person name="Wang J."/>
            <person name="Wang J."/>
        </authorList>
    </citation>
    <scope>NUCLEOTIDE SEQUENCE [LARGE SCALE GENOMIC DNA]</scope>
</reference>
<feature type="domain" description="Receptor ligand binding region" evidence="8">
    <location>
        <begin position="15"/>
        <end position="225"/>
    </location>
</feature>
<feature type="region of interest" description="Disordered" evidence="6">
    <location>
        <begin position="231"/>
        <end position="277"/>
    </location>
</feature>
<dbReference type="SUPFAM" id="SSF53822">
    <property type="entry name" value="Periplasmic binding protein-like I"/>
    <property type="match status" value="1"/>
</dbReference>
<evidence type="ECO:0000256" key="3">
    <source>
        <dbReference type="ARBA" id="ARBA00022729"/>
    </source>
</evidence>
<dbReference type="Pfam" id="PF01094">
    <property type="entry name" value="ANF_receptor"/>
    <property type="match status" value="1"/>
</dbReference>
<evidence type="ECO:0000256" key="2">
    <source>
        <dbReference type="ARBA" id="ARBA00022692"/>
    </source>
</evidence>
<comment type="subcellular location">
    <subcellularLocation>
        <location evidence="1">Membrane</location>
    </subcellularLocation>
</comment>
<dbReference type="GO" id="GO:0007165">
    <property type="term" value="P:signal transduction"/>
    <property type="evidence" value="ECO:0007669"/>
    <property type="project" value="TreeGrafter"/>
</dbReference>
<name>D2GX35_AILME</name>
<accession>D2GX35</accession>
<feature type="non-terminal residue" evidence="9">
    <location>
        <position position="408"/>
    </location>
</feature>
<evidence type="ECO:0000256" key="1">
    <source>
        <dbReference type="ARBA" id="ARBA00004370"/>
    </source>
</evidence>
<keyword evidence="3" id="KW-0732">Signal</keyword>
<dbReference type="InterPro" id="IPR028082">
    <property type="entry name" value="Peripla_BP_I"/>
</dbReference>
<feature type="compositionally biased region" description="Polar residues" evidence="6">
    <location>
        <begin position="358"/>
        <end position="367"/>
    </location>
</feature>
<evidence type="ECO:0000256" key="6">
    <source>
        <dbReference type="SAM" id="MobiDB-lite"/>
    </source>
</evidence>
<dbReference type="PANTHER" id="PTHR44755">
    <property type="entry name" value="NATRIURETIC PEPTIDE RECEPTOR 3-RELATED"/>
    <property type="match status" value="1"/>
</dbReference>
<dbReference type="EMBL" id="GL192363">
    <property type="protein sequence ID" value="EFB23332.1"/>
    <property type="molecule type" value="Genomic_DNA"/>
</dbReference>
<dbReference type="PANTHER" id="PTHR44755:SF8">
    <property type="entry name" value="RECEPTOR LIGAND BINDING REGION DOMAIN-CONTAINING PROTEIN"/>
    <property type="match status" value="1"/>
</dbReference>
<sequence>NISHPFSVQRLGAGLQIAMDKINSETVDLGSFSWEFTYTNSTCSIKESHIILTNQVQRQQISALFGPACPEAAEVIGLLASEWNIPVFDFFGQTAKLEDNFLYDTYVTLVPPRYKIGDVLQRSLQYLGWKHIGMFGGHSGTSSWDRVGELWKVVENGLKSHFTITVSVKYTNNDPASLQENLRGMSLATRINILICSSEDAKTILLPAENLGLSPGEFLFSIVQWTDVGADKPSVTPTQTQTTPIPSPGRMPGPGTRWRDQRCGARTGQGKQREKTVRREIGPARTPGVLTSVLQQAVVMTYLCPPGVTAVILTMALLVTVLGTVIIGLILKMQSGKLQKQNKDIWWQINYDDITILPQNEPSQRGTPVSRGDNRHSSSVMISGDASSFVKSQPGEELFYAPVGLYQV</sequence>
<dbReference type="InterPro" id="IPR052612">
    <property type="entry name" value="ANP_Clearance_Receptor"/>
</dbReference>
<dbReference type="GO" id="GO:0016020">
    <property type="term" value="C:membrane"/>
    <property type="evidence" value="ECO:0007669"/>
    <property type="project" value="UniProtKB-SubCell"/>
</dbReference>
<evidence type="ECO:0000256" key="7">
    <source>
        <dbReference type="SAM" id="Phobius"/>
    </source>
</evidence>
<dbReference type="InterPro" id="IPR001828">
    <property type="entry name" value="ANF_lig-bd_rcpt"/>
</dbReference>
<dbReference type="Gene3D" id="3.40.50.2300">
    <property type="match status" value="1"/>
</dbReference>
<gene>
    <name evidence="9" type="ORF">PANDA_001418</name>
</gene>
<feature type="transmembrane region" description="Helical" evidence="7">
    <location>
        <begin position="310"/>
        <end position="331"/>
    </location>
</feature>
<evidence type="ECO:0000256" key="4">
    <source>
        <dbReference type="ARBA" id="ARBA00022989"/>
    </source>
</evidence>
<evidence type="ECO:0000313" key="9">
    <source>
        <dbReference type="EMBL" id="EFB23332.1"/>
    </source>
</evidence>
<keyword evidence="2 7" id="KW-0812">Transmembrane</keyword>
<protein>
    <recommendedName>
        <fullName evidence="8">Receptor ligand binding region domain-containing protein</fullName>
    </recommendedName>
</protein>
<feature type="non-terminal residue" evidence="9">
    <location>
        <position position="1"/>
    </location>
</feature>
<keyword evidence="5 7" id="KW-0472">Membrane</keyword>
<feature type="region of interest" description="Disordered" evidence="6">
    <location>
        <begin position="358"/>
        <end position="377"/>
    </location>
</feature>
<dbReference type="AlphaFoldDB" id="D2GX35"/>
<feature type="compositionally biased region" description="Low complexity" evidence="6">
    <location>
        <begin position="233"/>
        <end position="244"/>
    </location>
</feature>
<keyword evidence="4 7" id="KW-1133">Transmembrane helix</keyword>
<evidence type="ECO:0000256" key="5">
    <source>
        <dbReference type="ARBA" id="ARBA00023136"/>
    </source>
</evidence>
<dbReference type="GO" id="GO:0038023">
    <property type="term" value="F:signaling receptor activity"/>
    <property type="evidence" value="ECO:0007669"/>
    <property type="project" value="TreeGrafter"/>
</dbReference>
<dbReference type="InParanoid" id="D2GX35"/>
<dbReference type="GO" id="GO:0017046">
    <property type="term" value="F:peptide hormone binding"/>
    <property type="evidence" value="ECO:0007669"/>
    <property type="project" value="TreeGrafter"/>
</dbReference>
<proteinExistence type="predicted"/>
<organism evidence="9">
    <name type="scientific">Ailuropoda melanoleuca</name>
    <name type="common">Giant panda</name>
    <dbReference type="NCBI Taxonomy" id="9646"/>
    <lineage>
        <taxon>Eukaryota</taxon>
        <taxon>Metazoa</taxon>
        <taxon>Chordata</taxon>
        <taxon>Craniata</taxon>
        <taxon>Vertebrata</taxon>
        <taxon>Euteleostomi</taxon>
        <taxon>Mammalia</taxon>
        <taxon>Eutheria</taxon>
        <taxon>Laurasiatheria</taxon>
        <taxon>Carnivora</taxon>
        <taxon>Caniformia</taxon>
        <taxon>Ursidae</taxon>
        <taxon>Ailuropoda</taxon>
    </lineage>
</organism>
<evidence type="ECO:0000259" key="8">
    <source>
        <dbReference type="Pfam" id="PF01094"/>
    </source>
</evidence>